<dbReference type="GO" id="GO:0005886">
    <property type="term" value="C:plasma membrane"/>
    <property type="evidence" value="ECO:0007669"/>
    <property type="project" value="UniProtKB-SubCell"/>
</dbReference>
<dbReference type="PANTHER" id="PTHR42718:SF48">
    <property type="entry name" value="CONSERVED TWO-DOMAIN MEMBRANE PROTEIN-RELATED"/>
    <property type="match status" value="1"/>
</dbReference>
<keyword evidence="6 7" id="KW-0472">Membrane</keyword>
<keyword evidence="4 7" id="KW-0812">Transmembrane</keyword>
<dbReference type="PROSITE" id="PS00216">
    <property type="entry name" value="SUGAR_TRANSPORT_1"/>
    <property type="match status" value="2"/>
</dbReference>
<feature type="transmembrane region" description="Helical" evidence="7">
    <location>
        <begin position="7"/>
        <end position="31"/>
    </location>
</feature>
<dbReference type="AlphaFoldDB" id="A0A1X1TYF7"/>
<feature type="transmembrane region" description="Helical" evidence="7">
    <location>
        <begin position="43"/>
        <end position="64"/>
    </location>
</feature>
<feature type="domain" description="Major facilitator superfamily (MFS) profile" evidence="8">
    <location>
        <begin position="9"/>
        <end position="450"/>
    </location>
</feature>
<feature type="transmembrane region" description="Helical" evidence="7">
    <location>
        <begin position="258"/>
        <end position="283"/>
    </location>
</feature>
<dbReference type="STRING" id="292462.AWC05_01480"/>
<dbReference type="InterPro" id="IPR036259">
    <property type="entry name" value="MFS_trans_sf"/>
</dbReference>
<evidence type="ECO:0000256" key="5">
    <source>
        <dbReference type="ARBA" id="ARBA00022989"/>
    </source>
</evidence>
<feature type="transmembrane region" description="Helical" evidence="7">
    <location>
        <begin position="295"/>
        <end position="316"/>
    </location>
</feature>
<dbReference type="Gene3D" id="1.20.1250.20">
    <property type="entry name" value="MFS general substrate transporter like domains"/>
    <property type="match status" value="1"/>
</dbReference>
<comment type="subcellular location">
    <subcellularLocation>
        <location evidence="1">Cell membrane</location>
        <topology evidence="1">Multi-pass membrane protein</topology>
    </subcellularLocation>
</comment>
<feature type="transmembrane region" description="Helical" evidence="7">
    <location>
        <begin position="76"/>
        <end position="102"/>
    </location>
</feature>
<feature type="transmembrane region" description="Helical" evidence="7">
    <location>
        <begin position="354"/>
        <end position="380"/>
    </location>
</feature>
<feature type="transmembrane region" description="Helical" evidence="7">
    <location>
        <begin position="227"/>
        <end position="246"/>
    </location>
</feature>
<dbReference type="InterPro" id="IPR004638">
    <property type="entry name" value="EmrB-like"/>
</dbReference>
<dbReference type="Proteomes" id="UP000193010">
    <property type="component" value="Unassembled WGS sequence"/>
</dbReference>
<evidence type="ECO:0000256" key="6">
    <source>
        <dbReference type="ARBA" id="ARBA00023136"/>
    </source>
</evidence>
<dbReference type="PROSITE" id="PS50850">
    <property type="entry name" value="MFS"/>
    <property type="match status" value="1"/>
</dbReference>
<dbReference type="NCBIfam" id="TIGR00711">
    <property type="entry name" value="efflux_EmrB"/>
    <property type="match status" value="1"/>
</dbReference>
<feature type="transmembrane region" description="Helical" evidence="7">
    <location>
        <begin position="401"/>
        <end position="424"/>
    </location>
</feature>
<keyword evidence="3" id="KW-1003">Cell membrane</keyword>
<organism evidence="9 10">
    <name type="scientific">Mycobacterium florentinum</name>
    <dbReference type="NCBI Taxonomy" id="292462"/>
    <lineage>
        <taxon>Bacteria</taxon>
        <taxon>Bacillati</taxon>
        <taxon>Actinomycetota</taxon>
        <taxon>Actinomycetes</taxon>
        <taxon>Mycobacteriales</taxon>
        <taxon>Mycobacteriaceae</taxon>
        <taxon>Mycobacterium</taxon>
        <taxon>Mycobacterium simiae complex</taxon>
    </lineage>
</organism>
<protein>
    <recommendedName>
        <fullName evidence="8">Major facilitator superfamily (MFS) profile domain-containing protein</fullName>
    </recommendedName>
</protein>
<dbReference type="SUPFAM" id="SSF103473">
    <property type="entry name" value="MFS general substrate transporter"/>
    <property type="match status" value="1"/>
</dbReference>
<evidence type="ECO:0000313" key="9">
    <source>
        <dbReference type="EMBL" id="ORV49603.1"/>
    </source>
</evidence>
<feature type="transmembrane region" description="Helical" evidence="7">
    <location>
        <begin position="430"/>
        <end position="448"/>
    </location>
</feature>
<dbReference type="RefSeq" id="WP_085224675.1">
    <property type="nucleotide sequence ID" value="NZ_AP022576.1"/>
</dbReference>
<feature type="transmembrane region" description="Helical" evidence="7">
    <location>
        <begin position="195"/>
        <end position="215"/>
    </location>
</feature>
<dbReference type="InterPro" id="IPR020846">
    <property type="entry name" value="MFS_dom"/>
</dbReference>
<keyword evidence="5 7" id="KW-1133">Transmembrane helix</keyword>
<evidence type="ECO:0000256" key="1">
    <source>
        <dbReference type="ARBA" id="ARBA00004651"/>
    </source>
</evidence>
<dbReference type="InterPro" id="IPR011701">
    <property type="entry name" value="MFS"/>
</dbReference>
<keyword evidence="10" id="KW-1185">Reference proteome</keyword>
<feature type="transmembrane region" description="Helical" evidence="7">
    <location>
        <begin position="108"/>
        <end position="127"/>
    </location>
</feature>
<evidence type="ECO:0000259" key="8">
    <source>
        <dbReference type="PROSITE" id="PS50850"/>
    </source>
</evidence>
<feature type="transmembrane region" description="Helical" evidence="7">
    <location>
        <begin position="134"/>
        <end position="157"/>
    </location>
</feature>
<name>A0A1X1TYF7_MYCFL</name>
<proteinExistence type="predicted"/>
<dbReference type="Gene3D" id="1.20.1720.10">
    <property type="entry name" value="Multidrug resistance protein D"/>
    <property type="match status" value="1"/>
</dbReference>
<evidence type="ECO:0000256" key="4">
    <source>
        <dbReference type="ARBA" id="ARBA00022692"/>
    </source>
</evidence>
<dbReference type="GO" id="GO:0022857">
    <property type="term" value="F:transmembrane transporter activity"/>
    <property type="evidence" value="ECO:0007669"/>
    <property type="project" value="InterPro"/>
</dbReference>
<dbReference type="Pfam" id="PF07690">
    <property type="entry name" value="MFS_1"/>
    <property type="match status" value="1"/>
</dbReference>
<sequence>MVVGRRWLVLAILAAGAFMAQLDLFIVNIALPSIARSFSGASLSSMSWIVTGYAIVFATLLVPAGRLADHYGRRRVFLAGIAVFTAASATCACAPVLGVAIAGRVLQGVGAAMMVPASLGLLWPLFAKHEHNRIVGIWAGVAAVAASLGPTLGGLLVGIDWRWIFLINLPIGAATFVAGLVYVPEVRLPSSSGGVDPTSVLALLLAVSALTLVTVEGGRWGWSSTNTLVGLTVGVAATVATVWRALVAPRAIIEATLFGVRPFAVSSAALFIFFLAHASWMLINVLFLQGIWHYSPVRCGLAVSVGPITAAIFAPTSGRIADRIGRRLTATIGCLAFAAGGAYCSVMVPAGHTYLASFVPGMVLAGIGSGLTQAPLYAAASALPDHRATTGSAMLNMSRQIGSAFGVAVLVSLLSAVPVGLGGFRHGWEFVGICCAVAAAVIFFGNAPERYVSNPESRIASARGSSTAGSCGGGR</sequence>
<dbReference type="EMBL" id="LQOV01000030">
    <property type="protein sequence ID" value="ORV49603.1"/>
    <property type="molecule type" value="Genomic_DNA"/>
</dbReference>
<keyword evidence="2" id="KW-0813">Transport</keyword>
<evidence type="ECO:0000256" key="7">
    <source>
        <dbReference type="SAM" id="Phobius"/>
    </source>
</evidence>
<evidence type="ECO:0000256" key="3">
    <source>
        <dbReference type="ARBA" id="ARBA00022475"/>
    </source>
</evidence>
<accession>A0A1X1TYF7</accession>
<evidence type="ECO:0000256" key="2">
    <source>
        <dbReference type="ARBA" id="ARBA00022448"/>
    </source>
</evidence>
<dbReference type="InterPro" id="IPR005829">
    <property type="entry name" value="Sugar_transporter_CS"/>
</dbReference>
<feature type="transmembrane region" description="Helical" evidence="7">
    <location>
        <begin position="328"/>
        <end position="348"/>
    </location>
</feature>
<evidence type="ECO:0000313" key="10">
    <source>
        <dbReference type="Proteomes" id="UP000193010"/>
    </source>
</evidence>
<dbReference type="CDD" id="cd17321">
    <property type="entry name" value="MFS_MMR_MDR_like"/>
    <property type="match status" value="1"/>
</dbReference>
<gene>
    <name evidence="9" type="ORF">AWC05_01480</name>
</gene>
<comment type="caution">
    <text evidence="9">The sequence shown here is derived from an EMBL/GenBank/DDBJ whole genome shotgun (WGS) entry which is preliminary data.</text>
</comment>
<feature type="transmembrane region" description="Helical" evidence="7">
    <location>
        <begin position="163"/>
        <end position="183"/>
    </location>
</feature>
<dbReference type="OrthoDB" id="7375466at2"/>
<dbReference type="PRINTS" id="PR01036">
    <property type="entry name" value="TCRTETB"/>
</dbReference>
<dbReference type="PANTHER" id="PTHR42718">
    <property type="entry name" value="MAJOR FACILITATOR SUPERFAMILY MULTIDRUG TRANSPORTER MFSC"/>
    <property type="match status" value="1"/>
</dbReference>
<reference evidence="9 10" key="1">
    <citation type="submission" date="2016-01" db="EMBL/GenBank/DDBJ databases">
        <title>The new phylogeny of the genus Mycobacterium.</title>
        <authorList>
            <person name="Tarcisio F."/>
            <person name="Conor M."/>
            <person name="Antonella G."/>
            <person name="Elisabetta G."/>
            <person name="Giulia F.S."/>
            <person name="Sara T."/>
            <person name="Anna F."/>
            <person name="Clotilde B."/>
            <person name="Roberto B."/>
            <person name="Veronica D.S."/>
            <person name="Fabio R."/>
            <person name="Monica P."/>
            <person name="Olivier J."/>
            <person name="Enrico T."/>
            <person name="Nicola S."/>
        </authorList>
    </citation>
    <scope>NUCLEOTIDE SEQUENCE [LARGE SCALE GENOMIC DNA]</scope>
    <source>
        <strain evidence="9 10">DSM 44852</strain>
    </source>
</reference>